<name>A0A1S1VAW0_9FIRM</name>
<dbReference type="STRING" id="39480.EUAN_02410"/>
<gene>
    <name evidence="1" type="ORF">EUAN_02410</name>
</gene>
<organism evidence="1 2">
    <name type="scientific">Andreesenia angusta</name>
    <dbReference type="NCBI Taxonomy" id="39480"/>
    <lineage>
        <taxon>Bacteria</taxon>
        <taxon>Bacillati</taxon>
        <taxon>Bacillota</taxon>
        <taxon>Tissierellia</taxon>
        <taxon>Tissierellales</taxon>
        <taxon>Gottschalkiaceae</taxon>
        <taxon>Andreesenia</taxon>
    </lineage>
</organism>
<protein>
    <recommendedName>
        <fullName evidence="3">N-acetyltransferase domain-containing protein</fullName>
    </recommendedName>
</protein>
<dbReference type="Proteomes" id="UP000180254">
    <property type="component" value="Unassembled WGS sequence"/>
</dbReference>
<dbReference type="Gene3D" id="3.40.630.30">
    <property type="match status" value="1"/>
</dbReference>
<evidence type="ECO:0008006" key="3">
    <source>
        <dbReference type="Google" id="ProtNLM"/>
    </source>
</evidence>
<dbReference type="EMBL" id="MKIE01000001">
    <property type="protein sequence ID" value="OHW63377.1"/>
    <property type="molecule type" value="Genomic_DNA"/>
</dbReference>
<evidence type="ECO:0000313" key="2">
    <source>
        <dbReference type="Proteomes" id="UP000180254"/>
    </source>
</evidence>
<accession>A0A1S1VAW0</accession>
<dbReference type="AlphaFoldDB" id="A0A1S1VAW0"/>
<dbReference type="RefSeq" id="WP_211266237.1">
    <property type="nucleotide sequence ID" value="NZ_MKIE01000001.1"/>
</dbReference>
<proteinExistence type="predicted"/>
<sequence length="123" mass="14195">MLQIPSNLSNRKIKDFDGFSAKINGEVITEIPAILIGQIGKNDSYRSEISGKDLMQYCMNMVLNGQTYLGGRVVMLECKEVPFLIELYESFGFVKIEKDYKKDELLQFIRILKEDELFEKESI</sequence>
<comment type="caution">
    <text evidence="1">The sequence shown here is derived from an EMBL/GenBank/DDBJ whole genome shotgun (WGS) entry which is preliminary data.</text>
</comment>
<evidence type="ECO:0000313" key="1">
    <source>
        <dbReference type="EMBL" id="OHW63377.1"/>
    </source>
</evidence>
<keyword evidence="2" id="KW-1185">Reference proteome</keyword>
<reference evidence="1 2" key="1">
    <citation type="submission" date="2016-09" db="EMBL/GenBank/DDBJ databases">
        <title>Genome sequence of Eubacterium angustum.</title>
        <authorList>
            <person name="Poehlein A."/>
            <person name="Daniel R."/>
        </authorList>
    </citation>
    <scope>NUCLEOTIDE SEQUENCE [LARGE SCALE GENOMIC DNA]</scope>
    <source>
        <strain evidence="1 2">DSM 1989</strain>
    </source>
</reference>